<dbReference type="EMBL" id="BPVZ01000046">
    <property type="protein sequence ID" value="GKV16805.1"/>
    <property type="molecule type" value="Genomic_DNA"/>
</dbReference>
<evidence type="ECO:0000313" key="2">
    <source>
        <dbReference type="Proteomes" id="UP001054252"/>
    </source>
</evidence>
<accession>A0AAV5JXC9</accession>
<dbReference type="Proteomes" id="UP001054252">
    <property type="component" value="Unassembled WGS sequence"/>
</dbReference>
<organism evidence="1 2">
    <name type="scientific">Rubroshorea leprosula</name>
    <dbReference type="NCBI Taxonomy" id="152421"/>
    <lineage>
        <taxon>Eukaryota</taxon>
        <taxon>Viridiplantae</taxon>
        <taxon>Streptophyta</taxon>
        <taxon>Embryophyta</taxon>
        <taxon>Tracheophyta</taxon>
        <taxon>Spermatophyta</taxon>
        <taxon>Magnoliopsida</taxon>
        <taxon>eudicotyledons</taxon>
        <taxon>Gunneridae</taxon>
        <taxon>Pentapetalae</taxon>
        <taxon>rosids</taxon>
        <taxon>malvids</taxon>
        <taxon>Malvales</taxon>
        <taxon>Dipterocarpaceae</taxon>
        <taxon>Rubroshorea</taxon>
    </lineage>
</organism>
<keyword evidence="2" id="KW-1185">Reference proteome</keyword>
<reference evidence="1 2" key="1">
    <citation type="journal article" date="2021" name="Commun. Biol.">
        <title>The genome of Shorea leprosula (Dipterocarpaceae) highlights the ecological relevance of drought in aseasonal tropical rainforests.</title>
        <authorList>
            <person name="Ng K.K.S."/>
            <person name="Kobayashi M.J."/>
            <person name="Fawcett J.A."/>
            <person name="Hatakeyama M."/>
            <person name="Paape T."/>
            <person name="Ng C.H."/>
            <person name="Ang C.C."/>
            <person name="Tnah L.H."/>
            <person name="Lee C.T."/>
            <person name="Nishiyama T."/>
            <person name="Sese J."/>
            <person name="O'Brien M.J."/>
            <person name="Copetti D."/>
            <person name="Mohd Noor M.I."/>
            <person name="Ong R.C."/>
            <person name="Putra M."/>
            <person name="Sireger I.Z."/>
            <person name="Indrioko S."/>
            <person name="Kosugi Y."/>
            <person name="Izuno A."/>
            <person name="Isagi Y."/>
            <person name="Lee S.L."/>
            <person name="Shimizu K.K."/>
        </authorList>
    </citation>
    <scope>NUCLEOTIDE SEQUENCE [LARGE SCALE GENOMIC DNA]</scope>
    <source>
        <strain evidence="1">214</strain>
    </source>
</reference>
<sequence length="34" mass="4040">MLLSNCYIKHTLNLSYCHPDKENYDDGMYTGWRG</sequence>
<proteinExistence type="predicted"/>
<evidence type="ECO:0000313" key="1">
    <source>
        <dbReference type="EMBL" id="GKV16805.1"/>
    </source>
</evidence>
<name>A0AAV5JXC9_9ROSI</name>
<gene>
    <name evidence="1" type="ORF">SLEP1_g27389</name>
</gene>
<dbReference type="AlphaFoldDB" id="A0AAV5JXC9"/>
<protein>
    <submittedName>
        <fullName evidence="1">Uncharacterized protein</fullName>
    </submittedName>
</protein>
<comment type="caution">
    <text evidence="1">The sequence shown here is derived from an EMBL/GenBank/DDBJ whole genome shotgun (WGS) entry which is preliminary data.</text>
</comment>